<evidence type="ECO:0000313" key="2">
    <source>
        <dbReference type="EMBL" id="SLM12005.1"/>
    </source>
</evidence>
<reference evidence="2" key="1">
    <citation type="submission" date="2017-02" db="EMBL/GenBank/DDBJ databases">
        <authorList>
            <person name="Regsiter A."/>
            <person name="William W."/>
        </authorList>
    </citation>
    <scope>NUCLEOTIDE SEQUENCE</scope>
    <source>
        <strain evidence="2">Bib</strain>
    </source>
</reference>
<dbReference type="InterPro" id="IPR046283">
    <property type="entry name" value="DUF6320"/>
</dbReference>
<name>A0A3P3XHL4_9SPIR</name>
<keyword evidence="1" id="KW-1133">Transmembrane helix</keyword>
<gene>
    <name evidence="2" type="ORF">SPIROBIBN47_210169</name>
</gene>
<keyword evidence="1" id="KW-0472">Membrane</keyword>
<organism evidence="2">
    <name type="scientific">uncultured spirochete</name>
    <dbReference type="NCBI Taxonomy" id="156406"/>
    <lineage>
        <taxon>Bacteria</taxon>
        <taxon>Pseudomonadati</taxon>
        <taxon>Spirochaetota</taxon>
        <taxon>Spirochaetia</taxon>
        <taxon>Spirochaetales</taxon>
        <taxon>environmental samples</taxon>
    </lineage>
</organism>
<dbReference type="AlphaFoldDB" id="A0A3P3XHL4"/>
<evidence type="ECO:0000256" key="1">
    <source>
        <dbReference type="SAM" id="Phobius"/>
    </source>
</evidence>
<feature type="transmembrane region" description="Helical" evidence="1">
    <location>
        <begin position="211"/>
        <end position="231"/>
    </location>
</feature>
<proteinExistence type="predicted"/>
<dbReference type="Pfam" id="PF19845">
    <property type="entry name" value="DUF6320"/>
    <property type="match status" value="1"/>
</dbReference>
<feature type="transmembrane region" description="Helical" evidence="1">
    <location>
        <begin position="121"/>
        <end position="141"/>
    </location>
</feature>
<keyword evidence="1" id="KW-0812">Transmembrane</keyword>
<dbReference type="EMBL" id="FWDM01000014">
    <property type="protein sequence ID" value="SLM12005.1"/>
    <property type="molecule type" value="Genomic_DNA"/>
</dbReference>
<feature type="transmembrane region" description="Helical" evidence="1">
    <location>
        <begin position="180"/>
        <end position="199"/>
    </location>
</feature>
<protein>
    <submittedName>
        <fullName evidence="2">Uncharacterized protein</fullName>
    </submittedName>
</protein>
<feature type="transmembrane region" description="Helical" evidence="1">
    <location>
        <begin position="97"/>
        <end position="116"/>
    </location>
</feature>
<sequence length="245" mass="26419">MPYCPDCGVEIGNAPRCPLCGSPNPKAVPDAQNPCKDADITGKHPAANIIFEGGEGIFSKEEKRTVLWEVLSVAFAIAIVVLGAVNLFESRRLSWSLYPVVSILLLWVEATAFLVLKNMQVLRIVLGAIAPPAFLLALGFVSGSPRWAFGLAIPIAVLVESLTGALVLAIGKSKRKGLNLVAYVLVAVAVLCIGLEMFIDLFARGVVVFDWAPICAIALLPIAGFLLYLHYRVVKATNLRRLFHL</sequence>
<feature type="transmembrane region" description="Helical" evidence="1">
    <location>
        <begin position="66"/>
        <end position="85"/>
    </location>
</feature>
<accession>A0A3P3XHL4</accession>
<feature type="transmembrane region" description="Helical" evidence="1">
    <location>
        <begin position="147"/>
        <end position="168"/>
    </location>
</feature>